<keyword evidence="8" id="KW-1185">Reference proteome</keyword>
<dbReference type="PANTHER" id="PTHR30213:SF0">
    <property type="entry name" value="UPF0761 MEMBRANE PROTEIN YIHY"/>
    <property type="match status" value="1"/>
</dbReference>
<reference evidence="7 8" key="2">
    <citation type="submission" date="2019-02" db="EMBL/GenBank/DDBJ databases">
        <title>'Lichenibacterium ramalinii' gen. nov. sp. nov., 'Lichenibacterium minor' gen. nov. sp. nov.</title>
        <authorList>
            <person name="Pankratov T."/>
        </authorList>
    </citation>
    <scope>NUCLEOTIDE SEQUENCE [LARGE SCALE GENOMIC DNA]</scope>
    <source>
        <strain evidence="7 8">RmlP026</strain>
    </source>
</reference>
<evidence type="ECO:0000256" key="1">
    <source>
        <dbReference type="ARBA" id="ARBA00004651"/>
    </source>
</evidence>
<keyword evidence="5 6" id="KW-0472">Membrane</keyword>
<dbReference type="EMBL" id="QYBB01000051">
    <property type="protein sequence ID" value="RYC29476.1"/>
    <property type="molecule type" value="Genomic_DNA"/>
</dbReference>
<dbReference type="PIRSF" id="PIRSF035875">
    <property type="entry name" value="RNase_BN"/>
    <property type="match status" value="1"/>
</dbReference>
<evidence type="ECO:0000256" key="3">
    <source>
        <dbReference type="ARBA" id="ARBA00022692"/>
    </source>
</evidence>
<name>A0A4Q2U3Y1_9HYPH</name>
<evidence type="ECO:0000256" key="4">
    <source>
        <dbReference type="ARBA" id="ARBA00022989"/>
    </source>
</evidence>
<feature type="transmembrane region" description="Helical" evidence="6">
    <location>
        <begin position="145"/>
        <end position="167"/>
    </location>
</feature>
<dbReference type="InterPro" id="IPR017039">
    <property type="entry name" value="Virul_fac_BrkB"/>
</dbReference>
<keyword evidence="3 6" id="KW-0812">Transmembrane</keyword>
<dbReference type="GO" id="GO:0005886">
    <property type="term" value="C:plasma membrane"/>
    <property type="evidence" value="ECO:0007669"/>
    <property type="project" value="UniProtKB-SubCell"/>
</dbReference>
<dbReference type="AlphaFoldDB" id="A0A4Q2U3Y1"/>
<proteinExistence type="predicted"/>
<feature type="transmembrane region" description="Helical" evidence="6">
    <location>
        <begin position="254"/>
        <end position="275"/>
    </location>
</feature>
<dbReference type="Proteomes" id="UP000290759">
    <property type="component" value="Unassembled WGS sequence"/>
</dbReference>
<keyword evidence="2" id="KW-1003">Cell membrane</keyword>
<accession>A0A4Q2U3Y1</accession>
<sequence>MTRSDGSRWLAILRTTWAEIGADRASIVASGVAFRVALALFPAVALLIWIGSRTVGPEEARSLARMLSELLPDASRSIVERAVRAALRSNPADGNAEAGWLGGFAPVAGVLITLWSANTGTKALFGALNIVYDKEETRGFVRRNLVTLAFTVATLVLLVAVVAALAASPSVLSHLGVGVVAGTVVRWLRWPALFAGSALALALLYRYAPNRNRERWPLVTVGSTLAAGLLVLGAALFSWFTARFMGLSATYGSLSTAVAFLLWLWVDFFVVLACAELDSTIERQTGLYGARNTPDP</sequence>
<feature type="transmembrane region" description="Helical" evidence="6">
    <location>
        <begin position="32"/>
        <end position="51"/>
    </location>
</feature>
<feature type="transmembrane region" description="Helical" evidence="6">
    <location>
        <begin position="187"/>
        <end position="205"/>
    </location>
</feature>
<evidence type="ECO:0000256" key="2">
    <source>
        <dbReference type="ARBA" id="ARBA00022475"/>
    </source>
</evidence>
<keyword evidence="4 6" id="KW-1133">Transmembrane helix</keyword>
<dbReference type="Pfam" id="PF03631">
    <property type="entry name" value="Virul_fac_BrkB"/>
    <property type="match status" value="1"/>
</dbReference>
<evidence type="ECO:0000313" key="7">
    <source>
        <dbReference type="EMBL" id="RYC29476.1"/>
    </source>
</evidence>
<dbReference type="RefSeq" id="WP_129229450.1">
    <property type="nucleotide sequence ID" value="NZ_QYBB01000051.1"/>
</dbReference>
<dbReference type="PANTHER" id="PTHR30213">
    <property type="entry name" value="INNER MEMBRANE PROTEIN YHJD"/>
    <property type="match status" value="1"/>
</dbReference>
<reference evidence="7 8" key="1">
    <citation type="submission" date="2018-12" db="EMBL/GenBank/DDBJ databases">
        <authorList>
            <person name="Grouzdev D.S."/>
            <person name="Krutkina M.S."/>
        </authorList>
    </citation>
    <scope>NUCLEOTIDE SEQUENCE [LARGE SCALE GENOMIC DNA]</scope>
    <source>
        <strain evidence="7 8">RmlP026</strain>
    </source>
</reference>
<comment type="caution">
    <text evidence="7">The sequence shown here is derived from an EMBL/GenBank/DDBJ whole genome shotgun (WGS) entry which is preliminary data.</text>
</comment>
<protein>
    <submittedName>
        <fullName evidence="7">YihY/virulence factor BrkB family protein</fullName>
    </submittedName>
</protein>
<comment type="subcellular location">
    <subcellularLocation>
        <location evidence="1">Cell membrane</location>
        <topology evidence="1">Multi-pass membrane protein</topology>
    </subcellularLocation>
</comment>
<dbReference type="OrthoDB" id="9781030at2"/>
<gene>
    <name evidence="7" type="ORF">D3273_23850</name>
</gene>
<feature type="transmembrane region" description="Helical" evidence="6">
    <location>
        <begin position="217"/>
        <end position="242"/>
    </location>
</feature>
<evidence type="ECO:0000256" key="5">
    <source>
        <dbReference type="ARBA" id="ARBA00023136"/>
    </source>
</evidence>
<evidence type="ECO:0000313" key="8">
    <source>
        <dbReference type="Proteomes" id="UP000290759"/>
    </source>
</evidence>
<evidence type="ECO:0000256" key="6">
    <source>
        <dbReference type="SAM" id="Phobius"/>
    </source>
</evidence>
<organism evidence="7 8">
    <name type="scientific">Lichenibacterium minor</name>
    <dbReference type="NCBI Taxonomy" id="2316528"/>
    <lineage>
        <taxon>Bacteria</taxon>
        <taxon>Pseudomonadati</taxon>
        <taxon>Pseudomonadota</taxon>
        <taxon>Alphaproteobacteria</taxon>
        <taxon>Hyphomicrobiales</taxon>
        <taxon>Lichenihabitantaceae</taxon>
        <taxon>Lichenibacterium</taxon>
    </lineage>
</organism>